<evidence type="ECO:0000313" key="3">
    <source>
        <dbReference type="EMBL" id="MFC7235226.1"/>
    </source>
</evidence>
<dbReference type="Proteomes" id="UP001596398">
    <property type="component" value="Unassembled WGS sequence"/>
</dbReference>
<dbReference type="EMBL" id="JBHTAP010000001">
    <property type="protein sequence ID" value="MFC7235226.1"/>
    <property type="molecule type" value="Genomic_DNA"/>
</dbReference>
<evidence type="ECO:0000313" key="4">
    <source>
        <dbReference type="Proteomes" id="UP001596398"/>
    </source>
</evidence>
<evidence type="ECO:0000256" key="1">
    <source>
        <dbReference type="SAM" id="MobiDB-lite"/>
    </source>
</evidence>
<dbReference type="SUPFAM" id="SSF54909">
    <property type="entry name" value="Dimeric alpha+beta barrel"/>
    <property type="match status" value="1"/>
</dbReference>
<keyword evidence="4" id="KW-1185">Reference proteome</keyword>
<protein>
    <recommendedName>
        <fullName evidence="2">Transcription regulator AsnC/Lrp ligand binding domain-containing protein</fullName>
    </recommendedName>
</protein>
<gene>
    <name evidence="3" type="ORF">ACFQJ4_07860</name>
</gene>
<organism evidence="3 4">
    <name type="scientific">Halosegnis marinus</name>
    <dbReference type="NCBI Taxonomy" id="3034023"/>
    <lineage>
        <taxon>Archaea</taxon>
        <taxon>Methanobacteriati</taxon>
        <taxon>Methanobacteriota</taxon>
        <taxon>Stenosarchaea group</taxon>
        <taxon>Halobacteria</taxon>
        <taxon>Halobacteriales</taxon>
        <taxon>Natronomonadaceae</taxon>
        <taxon>Halosegnis</taxon>
    </lineage>
</organism>
<dbReference type="Pfam" id="PF01037">
    <property type="entry name" value="AsnC_trans_reg"/>
    <property type="match status" value="1"/>
</dbReference>
<feature type="region of interest" description="Disordered" evidence="1">
    <location>
        <begin position="1"/>
        <end position="25"/>
    </location>
</feature>
<comment type="caution">
    <text evidence="3">The sequence shown here is derived from an EMBL/GenBank/DDBJ whole genome shotgun (WGS) entry which is preliminary data.</text>
</comment>
<evidence type="ECO:0000259" key="2">
    <source>
        <dbReference type="Pfam" id="PF01037"/>
    </source>
</evidence>
<sequence>MVGPSRSRSTPDDAPVGRAALDDDSLERREAAGDVLGYAPLVDHDALDARTVLVRLRVAPDDVHAVAADLAAAGATSVFELTGGANLLAVCRFPDDAGRERFLAGLATDDRVRDASATVALRTVVEGDARGLL</sequence>
<dbReference type="InterPro" id="IPR019887">
    <property type="entry name" value="Tscrpt_reg_AsnC/Lrp_C"/>
</dbReference>
<dbReference type="RefSeq" id="WP_276233359.1">
    <property type="nucleotide sequence ID" value="NZ_CP119802.1"/>
</dbReference>
<reference evidence="3 4" key="1">
    <citation type="journal article" date="2019" name="Int. J. Syst. Evol. Microbiol.">
        <title>The Global Catalogue of Microorganisms (GCM) 10K type strain sequencing project: providing services to taxonomists for standard genome sequencing and annotation.</title>
        <authorList>
            <consortium name="The Broad Institute Genomics Platform"/>
            <consortium name="The Broad Institute Genome Sequencing Center for Infectious Disease"/>
            <person name="Wu L."/>
            <person name="Ma J."/>
        </authorList>
    </citation>
    <scope>NUCLEOTIDE SEQUENCE [LARGE SCALE GENOMIC DNA]</scope>
    <source>
        <strain evidence="3 4">DT85</strain>
    </source>
</reference>
<dbReference type="InterPro" id="IPR011008">
    <property type="entry name" value="Dimeric_a/b-barrel"/>
</dbReference>
<name>A0ABD5ZPL3_9EURY</name>
<feature type="domain" description="Transcription regulator AsnC/Lrp ligand binding" evidence="2">
    <location>
        <begin position="54"/>
        <end position="123"/>
    </location>
</feature>
<accession>A0ABD5ZPL3</accession>
<proteinExistence type="predicted"/>
<dbReference type="GeneID" id="79266915"/>
<dbReference type="AlphaFoldDB" id="A0ABD5ZPL3"/>